<protein>
    <submittedName>
        <fullName evidence="1">Uncharacterized protein</fullName>
    </submittedName>
</protein>
<dbReference type="EMBL" id="CP038489">
    <property type="protein sequence ID" value="QFZ29580.1"/>
    <property type="molecule type" value="Genomic_DNA"/>
</dbReference>
<reference evidence="2" key="1">
    <citation type="journal article" date="2019" name="MBio">
        <title>Comparative genomics for the elucidation of multidrug resistance (MDR) in Candida lusitaniae.</title>
        <authorList>
            <person name="Kannan A."/>
            <person name="Asner S.A."/>
            <person name="Trachsel E."/>
            <person name="Kelly S."/>
            <person name="Parker J."/>
            <person name="Sanglard D."/>
        </authorList>
    </citation>
    <scope>NUCLEOTIDE SEQUENCE [LARGE SCALE GENOMIC DNA]</scope>
    <source>
        <strain evidence="2">P1</strain>
    </source>
</reference>
<name>A0ACD0WQA5_CLALS</name>
<sequence>MSPPNSRRVDLSAGPVTVGRASPRDDARSAKSCNMYIRNTHLSKSHARLWADSDVVYVEDCGSTFGTVLNNQLLLPNTRVRLFEGDTLGFIVNRPSSVLGQMRSNATSAVPLEKLLNPRVQLQFSVAEYDPVAQTLVLSPVNDVAADASVLLQEDVTYAEATPEMHGSDDLDRIDESAAPSVDAAAFSDGESVESEWSGMDKSGKSNDTADVDSETSVIDTGRVLDSDDDAPEEEAIIKEKSVTFNDANFSDDDDDPYSFRQCSESEDSFVNARIEDDEVMVYRPVVKYHVVDCDVPGMSVYFEEDYNSEDDETYMQEFVQPDVSEPSDSDDYDLDDYDSDDVDQMVDLVSQCMESESEAESDGDYSSEFSETDSPDTSRTSQDTSSSSSSKKRSRDEAELDEPSKVEDQPAPKRSVIGTVAKEAAKGVLYAAGTIVALAAYGSFLESQK</sequence>
<organism evidence="1 2">
    <name type="scientific">Clavispora lusitaniae</name>
    <name type="common">Candida lusitaniae</name>
    <dbReference type="NCBI Taxonomy" id="36911"/>
    <lineage>
        <taxon>Eukaryota</taxon>
        <taxon>Fungi</taxon>
        <taxon>Dikarya</taxon>
        <taxon>Ascomycota</taxon>
        <taxon>Saccharomycotina</taxon>
        <taxon>Pichiomycetes</taxon>
        <taxon>Metschnikowiaceae</taxon>
        <taxon>Clavispora</taxon>
    </lineage>
</organism>
<proteinExistence type="predicted"/>
<accession>A0ACD0WQA5</accession>
<keyword evidence="2" id="KW-1185">Reference proteome</keyword>
<evidence type="ECO:0000313" key="2">
    <source>
        <dbReference type="Proteomes" id="UP000326582"/>
    </source>
</evidence>
<dbReference type="Proteomes" id="UP000326582">
    <property type="component" value="Chromosome 6"/>
</dbReference>
<evidence type="ECO:0000313" key="1">
    <source>
        <dbReference type="EMBL" id="QFZ29580.1"/>
    </source>
</evidence>
<gene>
    <name evidence="1" type="ORF">EJF14_60090</name>
</gene>